<dbReference type="InterPro" id="IPR036291">
    <property type="entry name" value="NAD(P)-bd_dom_sf"/>
</dbReference>
<proteinExistence type="predicted"/>
<dbReference type="InterPro" id="IPR002347">
    <property type="entry name" value="SDR_fam"/>
</dbReference>
<dbReference type="Gene3D" id="3.40.50.720">
    <property type="entry name" value="NAD(P)-binding Rossmann-like Domain"/>
    <property type="match status" value="1"/>
</dbReference>
<evidence type="ECO:0000313" key="1">
    <source>
        <dbReference type="EMBL" id="MDQ0504533.1"/>
    </source>
</evidence>
<comment type="caution">
    <text evidence="1">The sequence shown here is derived from an EMBL/GenBank/DDBJ whole genome shotgun (WGS) entry which is preliminary data.</text>
</comment>
<name>A0ABU0LBM1_XANAG</name>
<protein>
    <submittedName>
        <fullName evidence="1">NAD(P)-dependent dehydrogenase (Short-subunit alcohol dehydrogenase family)</fullName>
    </submittedName>
</protein>
<organism evidence="1 2">
    <name type="scientific">Xanthobacter agilis</name>
    <dbReference type="NCBI Taxonomy" id="47492"/>
    <lineage>
        <taxon>Bacteria</taxon>
        <taxon>Pseudomonadati</taxon>
        <taxon>Pseudomonadota</taxon>
        <taxon>Alphaproteobacteria</taxon>
        <taxon>Hyphomicrobiales</taxon>
        <taxon>Xanthobacteraceae</taxon>
        <taxon>Xanthobacter</taxon>
    </lineage>
</organism>
<dbReference type="Proteomes" id="UP001241747">
    <property type="component" value="Unassembled WGS sequence"/>
</dbReference>
<dbReference type="Pfam" id="PF00106">
    <property type="entry name" value="adh_short"/>
    <property type="match status" value="1"/>
</dbReference>
<dbReference type="PANTHER" id="PTHR43431:SF7">
    <property type="entry name" value="OXIDOREDUCTASE, SHORT CHAIN DEHYDROGENASE_REDUCTASE FAMILY (AFU_ORTHOLOGUE AFUA_5G14000)"/>
    <property type="match status" value="1"/>
</dbReference>
<sequence length="231" mass="24476">MSEDIAVIVGAGKGLSAALARRLHQEGFRIALVARNVEKLAPLVAETGALALSGDVQNPQAVETAFTAVDRTLGPPSLVVFNAAARYRGAVEELDPGEVLDAYAVGAFGGFLTAQAAARRMLARGSGSIFFTGATASIKGMPHSIPFAMQKFALRGLAQSLARELGPRNIHVAHFVIDGGISSSWATPGEGGPADKWLAPEAIAETYLSTHRQHRSAWSFEVDLRPWVEKF</sequence>
<gene>
    <name evidence="1" type="ORF">QOZ94_001307</name>
</gene>
<accession>A0ABU0LBM1</accession>
<keyword evidence="2" id="KW-1185">Reference proteome</keyword>
<dbReference type="EMBL" id="JAUSVY010000002">
    <property type="protein sequence ID" value="MDQ0504533.1"/>
    <property type="molecule type" value="Genomic_DNA"/>
</dbReference>
<dbReference type="PANTHER" id="PTHR43431">
    <property type="entry name" value="OXIDOREDUCTASE, SHORT CHAIN DEHYDROGENASE/REDUCTASE FAMILY (AFU_ORTHOLOGUE AFUA_5G14000)"/>
    <property type="match status" value="1"/>
</dbReference>
<dbReference type="PRINTS" id="PR00081">
    <property type="entry name" value="GDHRDH"/>
</dbReference>
<reference evidence="1 2" key="1">
    <citation type="submission" date="2023-07" db="EMBL/GenBank/DDBJ databases">
        <title>Genomic Encyclopedia of Type Strains, Phase IV (KMG-IV): sequencing the most valuable type-strain genomes for metagenomic binning, comparative biology and taxonomic classification.</title>
        <authorList>
            <person name="Goeker M."/>
        </authorList>
    </citation>
    <scope>NUCLEOTIDE SEQUENCE [LARGE SCALE GENOMIC DNA]</scope>
    <source>
        <strain evidence="1 2">DSM 3770</strain>
    </source>
</reference>
<dbReference type="SUPFAM" id="SSF51735">
    <property type="entry name" value="NAD(P)-binding Rossmann-fold domains"/>
    <property type="match status" value="1"/>
</dbReference>
<evidence type="ECO:0000313" key="2">
    <source>
        <dbReference type="Proteomes" id="UP001241747"/>
    </source>
</evidence>
<dbReference type="RefSeq" id="WP_237344989.1">
    <property type="nucleotide sequence ID" value="NZ_JABWGX010000007.1"/>
</dbReference>